<accession>A0A0J7IEV7</accession>
<keyword evidence="1" id="KW-0472">Membrane</keyword>
<name>A0A0J7IEV7_9FLAO</name>
<dbReference type="AlphaFoldDB" id="A0A0J7IEV7"/>
<organism evidence="2 3">
    <name type="scientific">Chryseobacterium angstadtii</name>
    <dbReference type="NCBI Taxonomy" id="558151"/>
    <lineage>
        <taxon>Bacteria</taxon>
        <taxon>Pseudomonadati</taxon>
        <taxon>Bacteroidota</taxon>
        <taxon>Flavobacteriia</taxon>
        <taxon>Flavobacteriales</taxon>
        <taxon>Weeksellaceae</taxon>
        <taxon>Chryseobacterium group</taxon>
        <taxon>Chryseobacterium</taxon>
    </lineage>
</organism>
<sequence>MKNNQTIKLFLLALQSLFTGGCLVILFVLVPFWQQSNADDFLAWFSKYSSNIAKIMLPLEVIPLLVSILVFYLSYKQKESTRKWWLLNLLSNIIVLLLFIFYFKPANASLASGTIMA</sequence>
<evidence type="ECO:0000313" key="2">
    <source>
        <dbReference type="EMBL" id="KMQ64657.1"/>
    </source>
</evidence>
<feature type="transmembrane region" description="Helical" evidence="1">
    <location>
        <begin position="9"/>
        <end position="32"/>
    </location>
</feature>
<keyword evidence="3" id="KW-1185">Reference proteome</keyword>
<feature type="transmembrane region" description="Helical" evidence="1">
    <location>
        <begin position="85"/>
        <end position="103"/>
    </location>
</feature>
<feature type="transmembrane region" description="Helical" evidence="1">
    <location>
        <begin position="52"/>
        <end position="73"/>
    </location>
</feature>
<dbReference type="RefSeq" id="WP_048506588.1">
    <property type="nucleotide sequence ID" value="NZ_LFND01000003.1"/>
</dbReference>
<dbReference type="STRING" id="558151.ACM46_10440"/>
<gene>
    <name evidence="2" type="ORF">ACM46_10440</name>
</gene>
<reference evidence="2 3" key="1">
    <citation type="journal article" date="2013" name="Int. J. Syst. Evol. Microbiol.">
        <title>Chryseobacterium angstadtii sp. nov., isolated from a newt tank.</title>
        <authorList>
            <person name="Kirk K.E."/>
            <person name="Hoffman J.A."/>
            <person name="Smith K.A."/>
            <person name="Strahan B.L."/>
            <person name="Failor K.C."/>
            <person name="Krebs J.E."/>
            <person name="Gale A.N."/>
            <person name="Do T.D."/>
            <person name="Sontag T.C."/>
            <person name="Batties A.M."/>
            <person name="Mistiszyn K."/>
            <person name="Newman J.D."/>
        </authorList>
    </citation>
    <scope>NUCLEOTIDE SEQUENCE [LARGE SCALE GENOMIC DNA]</scope>
    <source>
        <strain evidence="2 3">KM</strain>
    </source>
</reference>
<proteinExistence type="predicted"/>
<comment type="caution">
    <text evidence="2">The sequence shown here is derived from an EMBL/GenBank/DDBJ whole genome shotgun (WGS) entry which is preliminary data.</text>
</comment>
<dbReference type="PROSITE" id="PS51257">
    <property type="entry name" value="PROKAR_LIPOPROTEIN"/>
    <property type="match status" value="1"/>
</dbReference>
<dbReference type="PATRIC" id="fig|558151.6.peg.2205"/>
<evidence type="ECO:0000313" key="3">
    <source>
        <dbReference type="Proteomes" id="UP000036261"/>
    </source>
</evidence>
<evidence type="ECO:0000256" key="1">
    <source>
        <dbReference type="SAM" id="Phobius"/>
    </source>
</evidence>
<keyword evidence="1" id="KW-0812">Transmembrane</keyword>
<dbReference type="OrthoDB" id="1188771at2"/>
<dbReference type="EMBL" id="LFND01000003">
    <property type="protein sequence ID" value="KMQ64657.1"/>
    <property type="molecule type" value="Genomic_DNA"/>
</dbReference>
<keyword evidence="1" id="KW-1133">Transmembrane helix</keyword>
<dbReference type="Proteomes" id="UP000036261">
    <property type="component" value="Unassembled WGS sequence"/>
</dbReference>
<protein>
    <submittedName>
        <fullName evidence="2">Uncharacterized protein</fullName>
    </submittedName>
</protein>